<sequence>MPVSQASSCTSTPHNGDGGMRMDDEPKPARAPLDPAMSKYRIVLGKTIYEGNFYIVDILVDKLYAQTADDPIDMIALHKVRKAVHDQQPNRLIPVIDQWLPELYNKAMKNCDKSNHDECIAIIGCMSDLTLIRSHEGDKIAELEMVKLLKMSEFTKWPAGKYVSMADCRDTIEFVSVAKDLFASTSMPLVQYISLVQELLRQTDRRNRGIAHCTQ</sequence>
<protein>
    <submittedName>
        <fullName evidence="2">Uncharacterized protein</fullName>
    </submittedName>
</protein>
<evidence type="ECO:0000313" key="2">
    <source>
        <dbReference type="EMBL" id="KNC85701.1"/>
    </source>
</evidence>
<feature type="region of interest" description="Disordered" evidence="1">
    <location>
        <begin position="1"/>
        <end position="32"/>
    </location>
</feature>
<organism evidence="2 3">
    <name type="scientific">Sphaeroforma arctica JP610</name>
    <dbReference type="NCBI Taxonomy" id="667725"/>
    <lineage>
        <taxon>Eukaryota</taxon>
        <taxon>Ichthyosporea</taxon>
        <taxon>Ichthyophonida</taxon>
        <taxon>Sphaeroforma</taxon>
    </lineage>
</organism>
<reference evidence="2 3" key="1">
    <citation type="submission" date="2011-02" db="EMBL/GenBank/DDBJ databases">
        <title>The Genome Sequence of Sphaeroforma arctica JP610.</title>
        <authorList>
            <consortium name="The Broad Institute Genome Sequencing Platform"/>
            <person name="Russ C."/>
            <person name="Cuomo C."/>
            <person name="Young S.K."/>
            <person name="Zeng Q."/>
            <person name="Gargeya S."/>
            <person name="Alvarado L."/>
            <person name="Berlin A."/>
            <person name="Chapman S.B."/>
            <person name="Chen Z."/>
            <person name="Freedman E."/>
            <person name="Gellesch M."/>
            <person name="Goldberg J."/>
            <person name="Griggs A."/>
            <person name="Gujja S."/>
            <person name="Heilman E."/>
            <person name="Heiman D."/>
            <person name="Howarth C."/>
            <person name="Mehta T."/>
            <person name="Neiman D."/>
            <person name="Pearson M."/>
            <person name="Roberts A."/>
            <person name="Saif S."/>
            <person name="Shea T."/>
            <person name="Shenoy N."/>
            <person name="Sisk P."/>
            <person name="Stolte C."/>
            <person name="Sykes S."/>
            <person name="White J."/>
            <person name="Yandava C."/>
            <person name="Burger G."/>
            <person name="Gray M.W."/>
            <person name="Holland P.W.H."/>
            <person name="King N."/>
            <person name="Lang F.B.F."/>
            <person name="Roger A.J."/>
            <person name="Ruiz-Trillo I."/>
            <person name="Haas B."/>
            <person name="Nusbaum C."/>
            <person name="Birren B."/>
        </authorList>
    </citation>
    <scope>NUCLEOTIDE SEQUENCE [LARGE SCALE GENOMIC DNA]</scope>
    <source>
        <strain evidence="2 3">JP610</strain>
    </source>
</reference>
<evidence type="ECO:0000256" key="1">
    <source>
        <dbReference type="SAM" id="MobiDB-lite"/>
    </source>
</evidence>
<evidence type="ECO:0000313" key="3">
    <source>
        <dbReference type="Proteomes" id="UP000054560"/>
    </source>
</evidence>
<dbReference type="Proteomes" id="UP000054560">
    <property type="component" value="Unassembled WGS sequence"/>
</dbReference>
<feature type="compositionally biased region" description="Polar residues" evidence="1">
    <location>
        <begin position="1"/>
        <end position="14"/>
    </location>
</feature>
<name>A0A0L0G9Z7_9EUKA</name>
<dbReference type="RefSeq" id="XP_014159603.1">
    <property type="nucleotide sequence ID" value="XM_014304128.1"/>
</dbReference>
<proteinExistence type="predicted"/>
<keyword evidence="3" id="KW-1185">Reference proteome</keyword>
<dbReference type="GeneID" id="25902616"/>
<gene>
    <name evidence="2" type="ORF">SARC_02112</name>
</gene>
<dbReference type="AlphaFoldDB" id="A0A0L0G9Z7"/>
<dbReference type="EMBL" id="KQ241688">
    <property type="protein sequence ID" value="KNC85701.1"/>
    <property type="molecule type" value="Genomic_DNA"/>
</dbReference>
<accession>A0A0L0G9Z7</accession>